<dbReference type="Proteomes" id="UP000092713">
    <property type="component" value="Unassembled WGS sequence"/>
</dbReference>
<gene>
    <name evidence="1" type="ORF">ASR47_1003388</name>
</gene>
<evidence type="ECO:0000313" key="2">
    <source>
        <dbReference type="Proteomes" id="UP000092713"/>
    </source>
</evidence>
<evidence type="ECO:0008006" key="3">
    <source>
        <dbReference type="Google" id="ProtNLM"/>
    </source>
</evidence>
<accession>A0A1A7BYA8</accession>
<dbReference type="AlphaFoldDB" id="A0A1A7BYA8"/>
<dbReference type="STRING" id="1747903.ASR47_1003388"/>
<evidence type="ECO:0000313" key="1">
    <source>
        <dbReference type="EMBL" id="OBV37724.1"/>
    </source>
</evidence>
<comment type="caution">
    <text evidence="1">The sequence shown here is derived from an EMBL/GenBank/DDBJ whole genome shotgun (WGS) entry which is preliminary data.</text>
</comment>
<name>A0A1A7BYA8_9BURK</name>
<sequence>MSYKLSVSDQVVVNVSFSVSDNGKFKPQKFDLICDRVDSSALMQIVKSEEDVETRLSGMKAKLLDVATGWRGQTLVLEDDGTPAAFCSEALEFMLGIHGVTVLVFNAFAEQVGAKAKN</sequence>
<keyword evidence="2" id="KW-1185">Reference proteome</keyword>
<organism evidence="1 2">
    <name type="scientific">Janthinobacterium psychrotolerans</name>
    <dbReference type="NCBI Taxonomy" id="1747903"/>
    <lineage>
        <taxon>Bacteria</taxon>
        <taxon>Pseudomonadati</taxon>
        <taxon>Pseudomonadota</taxon>
        <taxon>Betaproteobacteria</taxon>
        <taxon>Burkholderiales</taxon>
        <taxon>Oxalobacteraceae</taxon>
        <taxon>Janthinobacterium</taxon>
    </lineage>
</organism>
<dbReference type="OrthoDB" id="9154734at2"/>
<proteinExistence type="predicted"/>
<protein>
    <recommendedName>
        <fullName evidence="3">Phage tail assembly chaperone</fullName>
    </recommendedName>
</protein>
<dbReference type="EMBL" id="LOCQ01000060">
    <property type="protein sequence ID" value="OBV37724.1"/>
    <property type="molecule type" value="Genomic_DNA"/>
</dbReference>
<reference evidence="1 2" key="1">
    <citation type="submission" date="2016-04" db="EMBL/GenBank/DDBJ databases">
        <title>Draft genome sequence of Janthinobacterium psychrotolerans sp. nov., isolated from freshwater sediments in Denmark.</title>
        <authorList>
            <person name="Gong X."/>
            <person name="Skrivergaard S."/>
            <person name="Korsgaard B.S."/>
            <person name="Schreiber L."/>
            <person name="Marshall I.P."/>
            <person name="Finster K."/>
            <person name="Schramm A."/>
        </authorList>
    </citation>
    <scope>NUCLEOTIDE SEQUENCE [LARGE SCALE GENOMIC DNA]</scope>
    <source>
        <strain evidence="1 2">S3-2</strain>
    </source>
</reference>
<dbReference type="RefSeq" id="WP_065309932.1">
    <property type="nucleotide sequence ID" value="NZ_LOCQ01000060.1"/>
</dbReference>